<dbReference type="Proteomes" id="UP000007809">
    <property type="component" value="Chromosome"/>
</dbReference>
<dbReference type="PANTHER" id="PTHR43080:SF2">
    <property type="entry name" value="CBS DOMAIN-CONTAINING PROTEIN"/>
    <property type="match status" value="1"/>
</dbReference>
<dbReference type="HOGENOM" id="CLU_1407738_0_0_11"/>
<proteinExistence type="predicted"/>
<dbReference type="STRING" id="675635.Psed_2437"/>
<keyword evidence="6" id="KW-1185">Reference proteome</keyword>
<dbReference type="InterPro" id="IPR046342">
    <property type="entry name" value="CBS_dom_sf"/>
</dbReference>
<evidence type="ECO:0000256" key="3">
    <source>
        <dbReference type="SAM" id="MobiDB-lite"/>
    </source>
</evidence>
<sequence>MPSGPGERVLRPGAVVAPGRYAGTGAAPTIGERRSGRDRGDPVAPDPWRSPMTAPQHAARPEAADDDPTLRTVMSPHVVCIVPDASLRIALQLMVTRNVRHLPVVEGIDHARVVTEVELLRGIVAARGPLGIAPLRVHDVARTAVVLRPDDRLSAAARAMHDTGCDAVLVEDRTELVGIVTATDVISAVLGRR</sequence>
<dbReference type="SUPFAM" id="SSF54631">
    <property type="entry name" value="CBS-domain pair"/>
    <property type="match status" value="1"/>
</dbReference>
<dbReference type="eggNOG" id="COG0517">
    <property type="taxonomic scope" value="Bacteria"/>
</dbReference>
<name>F4CX10_PSEUX</name>
<organism evidence="5 6">
    <name type="scientific">Pseudonocardia dioxanivorans (strain ATCC 55486 / DSM 44775 / JCM 13855 / CB1190)</name>
    <dbReference type="NCBI Taxonomy" id="675635"/>
    <lineage>
        <taxon>Bacteria</taxon>
        <taxon>Bacillati</taxon>
        <taxon>Actinomycetota</taxon>
        <taxon>Actinomycetes</taxon>
        <taxon>Pseudonocardiales</taxon>
        <taxon>Pseudonocardiaceae</taxon>
        <taxon>Pseudonocardia</taxon>
    </lineage>
</organism>
<protein>
    <submittedName>
        <fullName evidence="5">CBS domain containing protein</fullName>
    </submittedName>
</protein>
<evidence type="ECO:0000313" key="5">
    <source>
        <dbReference type="EMBL" id="AEA24641.1"/>
    </source>
</evidence>
<evidence type="ECO:0000256" key="2">
    <source>
        <dbReference type="PROSITE-ProRule" id="PRU00703"/>
    </source>
</evidence>
<dbReference type="Gene3D" id="3.10.580.10">
    <property type="entry name" value="CBS-domain"/>
    <property type="match status" value="1"/>
</dbReference>
<feature type="compositionally biased region" description="Basic and acidic residues" evidence="3">
    <location>
        <begin position="31"/>
        <end position="41"/>
    </location>
</feature>
<evidence type="ECO:0000313" key="6">
    <source>
        <dbReference type="Proteomes" id="UP000007809"/>
    </source>
</evidence>
<feature type="domain" description="CBS" evidence="4">
    <location>
        <begin position="74"/>
        <end position="130"/>
    </location>
</feature>
<dbReference type="PANTHER" id="PTHR43080">
    <property type="entry name" value="CBS DOMAIN-CONTAINING PROTEIN CBSX3, MITOCHONDRIAL"/>
    <property type="match status" value="1"/>
</dbReference>
<dbReference type="Gene3D" id="3.90.1280.20">
    <property type="match status" value="1"/>
</dbReference>
<dbReference type="InterPro" id="IPR051257">
    <property type="entry name" value="Diverse_CBS-Domain"/>
</dbReference>
<accession>F4CX10</accession>
<dbReference type="SMART" id="SM00116">
    <property type="entry name" value="CBS"/>
    <property type="match status" value="2"/>
</dbReference>
<keyword evidence="1 2" id="KW-0129">CBS domain</keyword>
<dbReference type="AlphaFoldDB" id="F4CX10"/>
<reference evidence="5 6" key="1">
    <citation type="journal article" date="2011" name="J. Bacteriol.">
        <title>Genome sequence of the 1,4-dioxane-degrading Pseudonocardia dioxanivorans strain CB1190.</title>
        <authorList>
            <person name="Sales C.M."/>
            <person name="Mahendra S."/>
            <person name="Grostern A."/>
            <person name="Parales R.E."/>
            <person name="Goodwin L.A."/>
            <person name="Woyke T."/>
            <person name="Nolan M."/>
            <person name="Lapidus A."/>
            <person name="Chertkov O."/>
            <person name="Ovchinnikova G."/>
            <person name="Sczyrba A."/>
            <person name="Alvarez-Cohen L."/>
        </authorList>
    </citation>
    <scope>NUCLEOTIDE SEQUENCE [LARGE SCALE GENOMIC DNA]</scope>
    <source>
        <strain evidence="6">ATCC 55486 / DSM 44775 / JCM 13855 / CB1190</strain>
    </source>
</reference>
<dbReference type="InterPro" id="IPR000644">
    <property type="entry name" value="CBS_dom"/>
</dbReference>
<feature type="domain" description="CBS" evidence="4">
    <location>
        <begin position="140"/>
        <end position="193"/>
    </location>
</feature>
<dbReference type="PROSITE" id="PS51371">
    <property type="entry name" value="CBS"/>
    <property type="match status" value="2"/>
</dbReference>
<dbReference type="Pfam" id="PF00571">
    <property type="entry name" value="CBS"/>
    <property type="match status" value="2"/>
</dbReference>
<dbReference type="EMBL" id="CP002593">
    <property type="protein sequence ID" value="AEA24641.1"/>
    <property type="molecule type" value="Genomic_DNA"/>
</dbReference>
<evidence type="ECO:0000256" key="1">
    <source>
        <dbReference type="ARBA" id="ARBA00023122"/>
    </source>
</evidence>
<feature type="region of interest" description="Disordered" evidence="3">
    <location>
        <begin position="1"/>
        <end position="68"/>
    </location>
</feature>
<gene>
    <name evidence="5" type="ordered locus">Psed_2437</name>
</gene>
<dbReference type="KEGG" id="pdx:Psed_2437"/>
<evidence type="ECO:0000259" key="4">
    <source>
        <dbReference type="PROSITE" id="PS51371"/>
    </source>
</evidence>